<reference evidence="2 3" key="1">
    <citation type="submission" date="2023-07" db="EMBL/GenBank/DDBJ databases">
        <title>Sequencing the genomes of 1000 actinobacteria strains.</title>
        <authorList>
            <person name="Klenk H.-P."/>
        </authorList>
    </citation>
    <scope>NUCLEOTIDE SEQUENCE [LARGE SCALE GENOMIC DNA]</scope>
    <source>
        <strain evidence="2 3">DSM 44388</strain>
    </source>
</reference>
<evidence type="ECO:0000313" key="2">
    <source>
        <dbReference type="EMBL" id="MDP9828848.1"/>
    </source>
</evidence>
<accession>A0ABT9P847</accession>
<name>A0ABT9P847_9ACTN</name>
<protein>
    <submittedName>
        <fullName evidence="2">L-ascorbate metabolism protein UlaG (Beta-lactamase superfamily)</fullName>
    </submittedName>
</protein>
<evidence type="ECO:0000259" key="1">
    <source>
        <dbReference type="Pfam" id="PF12706"/>
    </source>
</evidence>
<dbReference type="InterPro" id="IPR050114">
    <property type="entry name" value="UPF0173_UPF0282_UlaG_hydrolase"/>
</dbReference>
<gene>
    <name evidence="2" type="ORF">J2S57_004597</name>
</gene>
<comment type="caution">
    <text evidence="2">The sequence shown here is derived from an EMBL/GenBank/DDBJ whole genome shotgun (WGS) entry which is preliminary data.</text>
</comment>
<dbReference type="Pfam" id="PF12706">
    <property type="entry name" value="Lactamase_B_2"/>
    <property type="match status" value="1"/>
</dbReference>
<proteinExistence type="predicted"/>
<dbReference type="InterPro" id="IPR036866">
    <property type="entry name" value="RibonucZ/Hydroxyglut_hydro"/>
</dbReference>
<dbReference type="SUPFAM" id="SSF56281">
    <property type="entry name" value="Metallo-hydrolase/oxidoreductase"/>
    <property type="match status" value="1"/>
</dbReference>
<dbReference type="Proteomes" id="UP001235712">
    <property type="component" value="Unassembled WGS sequence"/>
</dbReference>
<sequence>MTPESRPPAITWLGHSTVVIEAGGARVLTDPLLLRHNGPLRRRGTTPSRSRWADPDVVLLSHLHHDHAELRSLRLVGGAPVVTAPGNAAWLRTKGLVTAPLDAAGGYDVPGTKARVQLVRADHGHRPMPHRPNAVNGHLVITPGLSVWAAGDTSLYDEMADLPQLAGGSVDVALVPIGGWGPRLSGGHMDPVQAAEACARVGARVAIPVHWGTLRAPVVGRFPRGWMDAGGPAFVQALRERAPECRPLVLGLGERAEIPL</sequence>
<dbReference type="RefSeq" id="WP_307246450.1">
    <property type="nucleotide sequence ID" value="NZ_JAUSQZ010000001.1"/>
</dbReference>
<organism evidence="2 3">
    <name type="scientific">Kineosporia succinea</name>
    <dbReference type="NCBI Taxonomy" id="84632"/>
    <lineage>
        <taxon>Bacteria</taxon>
        <taxon>Bacillati</taxon>
        <taxon>Actinomycetota</taxon>
        <taxon>Actinomycetes</taxon>
        <taxon>Kineosporiales</taxon>
        <taxon>Kineosporiaceae</taxon>
        <taxon>Kineosporia</taxon>
    </lineage>
</organism>
<dbReference type="EMBL" id="JAUSQZ010000001">
    <property type="protein sequence ID" value="MDP9828848.1"/>
    <property type="molecule type" value="Genomic_DNA"/>
</dbReference>
<dbReference type="PANTHER" id="PTHR43546:SF3">
    <property type="entry name" value="UPF0173 METAL-DEPENDENT HYDROLASE MJ1163"/>
    <property type="match status" value="1"/>
</dbReference>
<keyword evidence="3" id="KW-1185">Reference proteome</keyword>
<dbReference type="Gene3D" id="3.60.15.10">
    <property type="entry name" value="Ribonuclease Z/Hydroxyacylglutathione hydrolase-like"/>
    <property type="match status" value="1"/>
</dbReference>
<evidence type="ECO:0000313" key="3">
    <source>
        <dbReference type="Proteomes" id="UP001235712"/>
    </source>
</evidence>
<feature type="domain" description="Metallo-beta-lactamase" evidence="1">
    <location>
        <begin position="26"/>
        <end position="211"/>
    </location>
</feature>
<dbReference type="InterPro" id="IPR001279">
    <property type="entry name" value="Metallo-B-lactamas"/>
</dbReference>
<dbReference type="PANTHER" id="PTHR43546">
    <property type="entry name" value="UPF0173 METAL-DEPENDENT HYDROLASE MJ1163-RELATED"/>
    <property type="match status" value="1"/>
</dbReference>